<accession>A0ABM7MVU3</accession>
<dbReference type="EMBL" id="AP024329">
    <property type="protein sequence ID" value="BCQ33347.1"/>
    <property type="molecule type" value="Genomic_DNA"/>
</dbReference>
<gene>
    <name evidence="1" type="ORF">ERHA53_06900</name>
</gene>
<sequence>MVIFNKKLIVIFSSLFFCSMQVQGRTVIDIDIKDVGQQSQGREDKNEEEACKVFIPNKKQMIRFFNLAKEYKKSGSLLHEYYSPCVSSGSVKFKDGSSGDWTVQSSGLAFAILDNGESLVFFHKDNQWTDPYACTYGLQNDPIC</sequence>
<protein>
    <submittedName>
        <fullName evidence="1">Uncharacterized protein</fullName>
    </submittedName>
</protein>
<dbReference type="Proteomes" id="UP000677515">
    <property type="component" value="Chromosome"/>
</dbReference>
<name>A0ABM7MVU3_ERWRD</name>
<evidence type="ECO:0000313" key="1">
    <source>
        <dbReference type="EMBL" id="BCQ33347.1"/>
    </source>
</evidence>
<keyword evidence="2" id="KW-1185">Reference proteome</keyword>
<organism evidence="1 2">
    <name type="scientific">Erwinia rhapontici</name>
    <name type="common">Pectobacterium rhapontici</name>
    <dbReference type="NCBI Taxonomy" id="55212"/>
    <lineage>
        <taxon>Bacteria</taxon>
        <taxon>Pseudomonadati</taxon>
        <taxon>Pseudomonadota</taxon>
        <taxon>Gammaproteobacteria</taxon>
        <taxon>Enterobacterales</taxon>
        <taxon>Erwiniaceae</taxon>
        <taxon>Erwinia</taxon>
    </lineage>
</organism>
<dbReference type="RefSeq" id="WP_212813699.1">
    <property type="nucleotide sequence ID" value="NZ_AP024329.1"/>
</dbReference>
<reference evidence="1 2" key="1">
    <citation type="submission" date="2021-01" db="EMBL/GenBank/DDBJ databases">
        <title>Complete genome sequence of Erwinia rhapontici MAFF 311153.</title>
        <authorList>
            <person name="Morohoshi T."/>
            <person name="Someya N."/>
        </authorList>
    </citation>
    <scope>NUCLEOTIDE SEQUENCE [LARGE SCALE GENOMIC DNA]</scope>
    <source>
        <strain evidence="1 2">MAFF 311153</strain>
    </source>
</reference>
<evidence type="ECO:0000313" key="2">
    <source>
        <dbReference type="Proteomes" id="UP000677515"/>
    </source>
</evidence>
<proteinExistence type="predicted"/>